<protein>
    <submittedName>
        <fullName evidence="1">Uncharacterized protein</fullName>
    </submittedName>
</protein>
<sequence>MHQLTNQSKSWPNCTSFASNCFPILPYSPDLAPSDYYRSRTIQKDLEKLENCWAKCIKLKVDYVEE</sequence>
<organism evidence="1 2">
    <name type="scientific">Pieris macdunnoughi</name>
    <dbReference type="NCBI Taxonomy" id="345717"/>
    <lineage>
        <taxon>Eukaryota</taxon>
        <taxon>Metazoa</taxon>
        <taxon>Ecdysozoa</taxon>
        <taxon>Arthropoda</taxon>
        <taxon>Hexapoda</taxon>
        <taxon>Insecta</taxon>
        <taxon>Pterygota</taxon>
        <taxon>Neoptera</taxon>
        <taxon>Endopterygota</taxon>
        <taxon>Lepidoptera</taxon>
        <taxon>Glossata</taxon>
        <taxon>Ditrysia</taxon>
        <taxon>Papilionoidea</taxon>
        <taxon>Pieridae</taxon>
        <taxon>Pierinae</taxon>
        <taxon>Pieris</taxon>
    </lineage>
</organism>
<evidence type="ECO:0000313" key="2">
    <source>
        <dbReference type="Proteomes" id="UP000663880"/>
    </source>
</evidence>
<gene>
    <name evidence="1" type="ORF">PMACD_LOCUS8973</name>
</gene>
<accession>A0A821TFB2</accession>
<dbReference type="AlphaFoldDB" id="A0A821TFB2"/>
<dbReference type="EMBL" id="CAJOBZ010000024">
    <property type="protein sequence ID" value="CAF4873482.1"/>
    <property type="molecule type" value="Genomic_DNA"/>
</dbReference>
<name>A0A821TFB2_9NEOP</name>
<dbReference type="Proteomes" id="UP000663880">
    <property type="component" value="Unassembled WGS sequence"/>
</dbReference>
<keyword evidence="2" id="KW-1185">Reference proteome</keyword>
<dbReference type="OrthoDB" id="6118231at2759"/>
<comment type="caution">
    <text evidence="1">The sequence shown here is derived from an EMBL/GenBank/DDBJ whole genome shotgun (WGS) entry which is preliminary data.</text>
</comment>
<proteinExistence type="predicted"/>
<evidence type="ECO:0000313" key="1">
    <source>
        <dbReference type="EMBL" id="CAF4873482.1"/>
    </source>
</evidence>
<reference evidence="1" key="1">
    <citation type="submission" date="2021-02" db="EMBL/GenBank/DDBJ databases">
        <authorList>
            <person name="Steward A R."/>
        </authorList>
    </citation>
    <scope>NUCLEOTIDE SEQUENCE</scope>
</reference>